<evidence type="ECO:0000259" key="1">
    <source>
        <dbReference type="Pfam" id="PF07883"/>
    </source>
</evidence>
<dbReference type="SUPFAM" id="SSF51182">
    <property type="entry name" value="RmlC-like cupins"/>
    <property type="match status" value="1"/>
</dbReference>
<accession>A0ABR7NNA4</accession>
<organism evidence="2 3">
    <name type="scientific">Yanshouia hominis</name>
    <dbReference type="NCBI Taxonomy" id="2763673"/>
    <lineage>
        <taxon>Bacteria</taxon>
        <taxon>Bacillati</taxon>
        <taxon>Bacillota</taxon>
        <taxon>Clostridia</taxon>
        <taxon>Eubacteriales</taxon>
        <taxon>Oscillospiraceae</taxon>
        <taxon>Yanshouia</taxon>
    </lineage>
</organism>
<reference evidence="2 3" key="1">
    <citation type="submission" date="2020-08" db="EMBL/GenBank/DDBJ databases">
        <title>Genome public.</title>
        <authorList>
            <person name="Liu C."/>
            <person name="Sun Q."/>
        </authorList>
    </citation>
    <scope>NUCLEOTIDE SEQUENCE [LARGE SCALE GENOMIC DNA]</scope>
    <source>
        <strain evidence="2 3">BX1</strain>
    </source>
</reference>
<dbReference type="Gene3D" id="2.60.120.10">
    <property type="entry name" value="Jelly Rolls"/>
    <property type="match status" value="1"/>
</dbReference>
<feature type="domain" description="Cupin type-2" evidence="1">
    <location>
        <begin position="50"/>
        <end position="121"/>
    </location>
</feature>
<dbReference type="Pfam" id="PF07883">
    <property type="entry name" value="Cupin_2"/>
    <property type="match status" value="1"/>
</dbReference>
<sequence>MNSWNREDACGSAQTDYGADPIAANVIQAARENRNFRTAFWTGRRLQMTLMEIPVHGDIGVEMHPETDQVIRVEEGRALVCMGCAANELEFRCCLCAGEAVFIPGGIWHNVLNAGSCPLKLSSCYAPPQHPHGTIHRTKADGAHEGH</sequence>
<evidence type="ECO:0000313" key="2">
    <source>
        <dbReference type="EMBL" id="MBC8577108.1"/>
    </source>
</evidence>
<dbReference type="CDD" id="cd02223">
    <property type="entry name" value="cupin_Bh2720-like"/>
    <property type="match status" value="1"/>
</dbReference>
<name>A0ABR7NNA4_9FIRM</name>
<proteinExistence type="predicted"/>
<dbReference type="EMBL" id="JACRTB010000021">
    <property type="protein sequence ID" value="MBC8577108.1"/>
    <property type="molecule type" value="Genomic_DNA"/>
</dbReference>
<dbReference type="RefSeq" id="WP_262400572.1">
    <property type="nucleotide sequence ID" value="NZ_JACRTB010000021.1"/>
</dbReference>
<dbReference type="PANTHER" id="PTHR43346:SF1">
    <property type="entry name" value="QUERCETIN 2,3-DIOXYGENASE-RELATED"/>
    <property type="match status" value="1"/>
</dbReference>
<dbReference type="InterPro" id="IPR014710">
    <property type="entry name" value="RmlC-like_jellyroll"/>
</dbReference>
<evidence type="ECO:0000313" key="3">
    <source>
        <dbReference type="Proteomes" id="UP000658131"/>
    </source>
</evidence>
<protein>
    <submittedName>
        <fullName evidence="2">Cupin domain-containing protein</fullName>
    </submittedName>
</protein>
<dbReference type="InterPro" id="IPR013096">
    <property type="entry name" value="Cupin_2"/>
</dbReference>
<keyword evidence="3" id="KW-1185">Reference proteome</keyword>
<dbReference type="InterPro" id="IPR011051">
    <property type="entry name" value="RmlC_Cupin_sf"/>
</dbReference>
<gene>
    <name evidence="2" type="ORF">H8717_11915</name>
</gene>
<comment type="caution">
    <text evidence="2">The sequence shown here is derived from an EMBL/GenBank/DDBJ whole genome shotgun (WGS) entry which is preliminary data.</text>
</comment>
<dbReference type="InterPro" id="IPR052538">
    <property type="entry name" value="Flavonoid_dioxygenase-like"/>
</dbReference>
<dbReference type="Proteomes" id="UP000658131">
    <property type="component" value="Unassembled WGS sequence"/>
</dbReference>
<dbReference type="PANTHER" id="PTHR43346">
    <property type="entry name" value="LIGAND BINDING DOMAIN PROTEIN, PUTATIVE (AFU_ORTHOLOGUE AFUA_6G14370)-RELATED"/>
    <property type="match status" value="1"/>
</dbReference>